<dbReference type="RefSeq" id="WP_152804803.1">
    <property type="nucleotide sequence ID" value="NZ_WHNX01000017.1"/>
</dbReference>
<evidence type="ECO:0000313" key="1">
    <source>
        <dbReference type="EMBL" id="MPW26365.1"/>
    </source>
</evidence>
<dbReference type="EMBL" id="WHNX01000017">
    <property type="protein sequence ID" value="MPW26365.1"/>
    <property type="molecule type" value="Genomic_DNA"/>
</dbReference>
<accession>A0A6A7KAJ3</accession>
<name>A0A6A7KAJ3_9FIRM</name>
<evidence type="ECO:0000313" key="2">
    <source>
        <dbReference type="Proteomes" id="UP000440004"/>
    </source>
</evidence>
<organism evidence="1 2">
    <name type="scientific">Alkalibaculum sporogenes</name>
    <dbReference type="NCBI Taxonomy" id="2655001"/>
    <lineage>
        <taxon>Bacteria</taxon>
        <taxon>Bacillati</taxon>
        <taxon>Bacillota</taxon>
        <taxon>Clostridia</taxon>
        <taxon>Eubacteriales</taxon>
        <taxon>Eubacteriaceae</taxon>
        <taxon>Alkalibaculum</taxon>
    </lineage>
</organism>
<proteinExistence type="predicted"/>
<dbReference type="AlphaFoldDB" id="A0A6A7KAJ3"/>
<protein>
    <submittedName>
        <fullName evidence="1">Uncharacterized protein</fullName>
    </submittedName>
</protein>
<comment type="caution">
    <text evidence="1">The sequence shown here is derived from an EMBL/GenBank/DDBJ whole genome shotgun (WGS) entry which is preliminary data.</text>
</comment>
<dbReference type="Proteomes" id="UP000440004">
    <property type="component" value="Unassembled WGS sequence"/>
</dbReference>
<sequence length="89" mass="10126">MKQTKSQSGIAGDIKVDYVSNNYEMYTYMGGKQNNELMTFGSKIAISTGDQRKIPATSKMVKDSSMGCYFRSKLNQYVRVNCRTSWRSN</sequence>
<reference evidence="1 2" key="1">
    <citation type="submission" date="2019-10" db="EMBL/GenBank/DDBJ databases">
        <title>Alkalibaculum tamaniensis sp.nov., a new alkaliphilic acetogen, isolated on methoxylated aromatics from a mud volcano.</title>
        <authorList>
            <person name="Khomyakova M.A."/>
            <person name="Merkel A.Y."/>
            <person name="Bonch-Osmolovskaya E.A."/>
            <person name="Slobodkin A.I."/>
        </authorList>
    </citation>
    <scope>NUCLEOTIDE SEQUENCE [LARGE SCALE GENOMIC DNA]</scope>
    <source>
        <strain evidence="1 2">M08DMB</strain>
    </source>
</reference>
<gene>
    <name evidence="1" type="ORF">GC105_11255</name>
</gene>
<keyword evidence="2" id="KW-1185">Reference proteome</keyword>